<sequence>MELSEVHNVKDIYQENRIKEVLTSCSNIMILKDEAHHIYSFEKAWKKILLSLNKDLVSAYGKGINMELDFSATPKTETGALFPWIIVD</sequence>
<dbReference type="GO" id="GO:0005524">
    <property type="term" value="F:ATP binding"/>
    <property type="evidence" value="ECO:0007669"/>
    <property type="project" value="InterPro"/>
</dbReference>
<dbReference type="InterPro" id="IPR006935">
    <property type="entry name" value="Helicase/UvrB_N"/>
</dbReference>
<dbReference type="Pfam" id="PF04851">
    <property type="entry name" value="ResIII"/>
    <property type="match status" value="1"/>
</dbReference>
<evidence type="ECO:0000259" key="1">
    <source>
        <dbReference type="Pfam" id="PF04851"/>
    </source>
</evidence>
<protein>
    <recommendedName>
        <fullName evidence="1">Helicase/UvrB N-terminal domain-containing protein</fullName>
    </recommendedName>
</protein>
<comment type="caution">
    <text evidence="2">The sequence shown here is derived from an EMBL/GenBank/DDBJ whole genome shotgun (WGS) entry which is preliminary data.</text>
</comment>
<feature type="domain" description="Helicase/UvrB N-terminal" evidence="1">
    <location>
        <begin position="8"/>
        <end position="75"/>
    </location>
</feature>
<evidence type="ECO:0000313" key="2">
    <source>
        <dbReference type="EMBL" id="GAI26772.1"/>
    </source>
</evidence>
<proteinExistence type="predicted"/>
<reference evidence="2" key="1">
    <citation type="journal article" date="2014" name="Front. Microbiol.">
        <title>High frequency of phylogenetically diverse reductive dehalogenase-homologous genes in deep subseafloor sedimentary metagenomes.</title>
        <authorList>
            <person name="Kawai M."/>
            <person name="Futagami T."/>
            <person name="Toyoda A."/>
            <person name="Takaki Y."/>
            <person name="Nishi S."/>
            <person name="Hori S."/>
            <person name="Arai W."/>
            <person name="Tsubouchi T."/>
            <person name="Morono Y."/>
            <person name="Uchiyama I."/>
            <person name="Ito T."/>
            <person name="Fujiyama A."/>
            <person name="Inagaki F."/>
            <person name="Takami H."/>
        </authorList>
    </citation>
    <scope>NUCLEOTIDE SEQUENCE</scope>
    <source>
        <strain evidence="2">Expedition CK06-06</strain>
    </source>
</reference>
<dbReference type="GO" id="GO:0003677">
    <property type="term" value="F:DNA binding"/>
    <property type="evidence" value="ECO:0007669"/>
    <property type="project" value="InterPro"/>
</dbReference>
<name>X1M568_9ZZZZ</name>
<dbReference type="GO" id="GO:0016787">
    <property type="term" value="F:hydrolase activity"/>
    <property type="evidence" value="ECO:0007669"/>
    <property type="project" value="InterPro"/>
</dbReference>
<gene>
    <name evidence="2" type="ORF">S06H3_37855</name>
</gene>
<feature type="non-terminal residue" evidence="2">
    <location>
        <position position="88"/>
    </location>
</feature>
<dbReference type="AlphaFoldDB" id="X1M568"/>
<dbReference type="EMBL" id="BARV01023030">
    <property type="protein sequence ID" value="GAI26772.1"/>
    <property type="molecule type" value="Genomic_DNA"/>
</dbReference>
<organism evidence="2">
    <name type="scientific">marine sediment metagenome</name>
    <dbReference type="NCBI Taxonomy" id="412755"/>
    <lineage>
        <taxon>unclassified sequences</taxon>
        <taxon>metagenomes</taxon>
        <taxon>ecological metagenomes</taxon>
    </lineage>
</organism>
<accession>X1M568</accession>